<comment type="caution">
    <text evidence="7">The sequence shown here is derived from an EMBL/GenBank/DDBJ whole genome shotgun (WGS) entry which is preliminary data.</text>
</comment>
<reference evidence="7 8" key="1">
    <citation type="submission" date="2019-11" db="EMBL/GenBank/DDBJ databases">
        <title>Type strains purchased from KCTC, JCM and DSMZ.</title>
        <authorList>
            <person name="Lu H."/>
        </authorList>
    </citation>
    <scope>NUCLEOTIDE SEQUENCE [LARGE SCALE GENOMIC DNA]</scope>
    <source>
        <strain evidence="7 8">JCM 31587</strain>
    </source>
</reference>
<dbReference type="Pfam" id="PF13432">
    <property type="entry name" value="TPR_16"/>
    <property type="match status" value="1"/>
</dbReference>
<dbReference type="PANTHER" id="PTHR44858">
    <property type="entry name" value="TETRATRICOPEPTIDE REPEAT PROTEIN 6"/>
    <property type="match status" value="1"/>
</dbReference>
<evidence type="ECO:0000256" key="5">
    <source>
        <dbReference type="SAM" id="SignalP"/>
    </source>
</evidence>
<dbReference type="SMART" id="SM00028">
    <property type="entry name" value="TPR"/>
    <property type="match status" value="2"/>
</dbReference>
<evidence type="ECO:0000313" key="8">
    <source>
        <dbReference type="Proteomes" id="UP000472320"/>
    </source>
</evidence>
<dbReference type="InterPro" id="IPR050498">
    <property type="entry name" value="Ycf3"/>
</dbReference>
<dbReference type="PROSITE" id="PS50005">
    <property type="entry name" value="TPR"/>
    <property type="match status" value="1"/>
</dbReference>
<dbReference type="Proteomes" id="UP000472320">
    <property type="component" value="Unassembled WGS sequence"/>
</dbReference>
<dbReference type="Pfam" id="PF13414">
    <property type="entry name" value="TPR_11"/>
    <property type="match status" value="1"/>
</dbReference>
<dbReference type="InterPro" id="IPR032710">
    <property type="entry name" value="NTF2-like_dom_sf"/>
</dbReference>
<evidence type="ECO:0000256" key="1">
    <source>
        <dbReference type="ARBA" id="ARBA00022737"/>
    </source>
</evidence>
<dbReference type="Pfam" id="PF24125">
    <property type="entry name" value="Cds6_C"/>
    <property type="match status" value="1"/>
</dbReference>
<dbReference type="OrthoDB" id="5294075at2"/>
<keyword evidence="5" id="KW-0732">Signal</keyword>
<feature type="region of interest" description="Disordered" evidence="4">
    <location>
        <begin position="210"/>
        <end position="234"/>
    </location>
</feature>
<dbReference type="Gene3D" id="3.10.450.50">
    <property type="match status" value="1"/>
</dbReference>
<dbReference type="SUPFAM" id="SSF54427">
    <property type="entry name" value="NTF2-like"/>
    <property type="match status" value="1"/>
</dbReference>
<keyword evidence="2 3" id="KW-0802">TPR repeat</keyword>
<dbReference type="PANTHER" id="PTHR44858:SF1">
    <property type="entry name" value="UDP-N-ACETYLGLUCOSAMINE--PEPTIDE N-ACETYLGLUCOSAMINYLTRANSFERASE SPINDLY-RELATED"/>
    <property type="match status" value="1"/>
</dbReference>
<dbReference type="InterPro" id="IPR019734">
    <property type="entry name" value="TPR_rpt"/>
</dbReference>
<dbReference type="EMBL" id="WNKX01000011">
    <property type="protein sequence ID" value="MTW12132.1"/>
    <property type="molecule type" value="Genomic_DNA"/>
</dbReference>
<keyword evidence="1" id="KW-0677">Repeat</keyword>
<feature type="compositionally biased region" description="Low complexity" evidence="4">
    <location>
        <begin position="220"/>
        <end position="234"/>
    </location>
</feature>
<feature type="signal peptide" evidence="5">
    <location>
        <begin position="1"/>
        <end position="27"/>
    </location>
</feature>
<feature type="compositionally biased region" description="Basic and acidic residues" evidence="4">
    <location>
        <begin position="257"/>
        <end position="271"/>
    </location>
</feature>
<organism evidence="7 8">
    <name type="scientific">Massilia eburnea</name>
    <dbReference type="NCBI Taxonomy" id="1776165"/>
    <lineage>
        <taxon>Bacteria</taxon>
        <taxon>Pseudomonadati</taxon>
        <taxon>Pseudomonadota</taxon>
        <taxon>Betaproteobacteria</taxon>
        <taxon>Burkholderiales</taxon>
        <taxon>Oxalobacteraceae</taxon>
        <taxon>Telluria group</taxon>
        <taxon>Massilia</taxon>
    </lineage>
</organism>
<feature type="repeat" description="TPR" evidence="3">
    <location>
        <begin position="94"/>
        <end position="127"/>
    </location>
</feature>
<feature type="region of interest" description="Disordered" evidence="4">
    <location>
        <begin position="250"/>
        <end position="274"/>
    </location>
</feature>
<keyword evidence="8" id="KW-1185">Reference proteome</keyword>
<dbReference type="Gene3D" id="1.25.40.10">
    <property type="entry name" value="Tetratricopeptide repeat domain"/>
    <property type="match status" value="1"/>
</dbReference>
<feature type="domain" description="Cds6 C-terminal" evidence="6">
    <location>
        <begin position="276"/>
        <end position="379"/>
    </location>
</feature>
<dbReference type="InterPro" id="IPR011990">
    <property type="entry name" value="TPR-like_helical_dom_sf"/>
</dbReference>
<proteinExistence type="predicted"/>
<dbReference type="SUPFAM" id="SSF48452">
    <property type="entry name" value="TPR-like"/>
    <property type="match status" value="1"/>
</dbReference>
<name>A0A6L6QIA1_9BURK</name>
<accession>A0A6L6QIA1</accession>
<gene>
    <name evidence="7" type="ORF">GM658_16120</name>
</gene>
<evidence type="ECO:0000256" key="2">
    <source>
        <dbReference type="ARBA" id="ARBA00022803"/>
    </source>
</evidence>
<evidence type="ECO:0000256" key="4">
    <source>
        <dbReference type="SAM" id="MobiDB-lite"/>
    </source>
</evidence>
<dbReference type="InterPro" id="IPR056203">
    <property type="entry name" value="Cds6_C"/>
</dbReference>
<sequence length="383" mass="40505">MQASQFSSRTALALGAALFMACISAQADEVSDINKMLRAGQLPAALAKVDVALSQHPKDAQLRFIKGMILSEQGKSADAINIFQKLTEDYPELPEPYNNLAVLHASAGNYDKARVALERAIRTNPTYATAHENLGDVYAKLASQSYDKAMQLADPTQQPPQKSKLAMVRTLAPKGGEAPSVLAAIAAPPPAPAKAAPAPVIAQSAPSAAKAAPPAPVQPPVVAQAKPAPAPAQAKPIPVAPPAAAPAPAVQLAKAASKPEPKPEAVKKEDTDGADVNKAVENWAKAWSSQDMKGYLNSYSGNFQTPKGQNRKAWEADRTARIEGKGHIKVTIESPQITVNGNTATVKFRQKYVSDRLSTTGRKTLVLEKQGKNWLIKQEQSGG</sequence>
<dbReference type="AlphaFoldDB" id="A0A6L6QIA1"/>
<protein>
    <submittedName>
        <fullName evidence="7">Tetratricopeptide repeat protein</fullName>
    </submittedName>
</protein>
<evidence type="ECO:0000313" key="7">
    <source>
        <dbReference type="EMBL" id="MTW12132.1"/>
    </source>
</evidence>
<evidence type="ECO:0000259" key="6">
    <source>
        <dbReference type="Pfam" id="PF24125"/>
    </source>
</evidence>
<evidence type="ECO:0000256" key="3">
    <source>
        <dbReference type="PROSITE-ProRule" id="PRU00339"/>
    </source>
</evidence>
<feature type="chain" id="PRO_5026934059" evidence="5">
    <location>
        <begin position="28"/>
        <end position="383"/>
    </location>
</feature>